<dbReference type="EMBL" id="CP141884">
    <property type="protein sequence ID" value="WRT66597.1"/>
    <property type="molecule type" value="Genomic_DNA"/>
</dbReference>
<proteinExistence type="predicted"/>
<reference evidence="3 4" key="1">
    <citation type="submission" date="2024-01" db="EMBL/GenBank/DDBJ databases">
        <title>Comparative genomics of Cryptococcus and Kwoniella reveals pathogenesis evolution and contrasting modes of karyotype evolution via chromosome fusion or intercentromeric recombination.</title>
        <authorList>
            <person name="Coelho M.A."/>
            <person name="David-Palma M."/>
            <person name="Shea T."/>
            <person name="Bowers K."/>
            <person name="McGinley-Smith S."/>
            <person name="Mohammad A.W."/>
            <person name="Gnirke A."/>
            <person name="Yurkov A.M."/>
            <person name="Nowrousian M."/>
            <person name="Sun S."/>
            <person name="Cuomo C.A."/>
            <person name="Heitman J."/>
        </authorList>
    </citation>
    <scope>NUCLEOTIDE SEQUENCE [LARGE SCALE GENOMIC DNA]</scope>
    <source>
        <strain evidence="3">CBS 11374</strain>
    </source>
</reference>
<gene>
    <name evidence="3" type="ORF">IL334_003556</name>
</gene>
<evidence type="ECO:0000313" key="4">
    <source>
        <dbReference type="Proteomes" id="UP001329825"/>
    </source>
</evidence>
<feature type="region of interest" description="Disordered" evidence="1">
    <location>
        <begin position="372"/>
        <end position="402"/>
    </location>
</feature>
<dbReference type="Proteomes" id="UP001329825">
    <property type="component" value="Chromosome 4"/>
</dbReference>
<dbReference type="GeneID" id="87955687"/>
<organism evidence="3 4">
    <name type="scientific">Kwoniella shivajii</name>
    <dbReference type="NCBI Taxonomy" id="564305"/>
    <lineage>
        <taxon>Eukaryota</taxon>
        <taxon>Fungi</taxon>
        <taxon>Dikarya</taxon>
        <taxon>Basidiomycota</taxon>
        <taxon>Agaricomycotina</taxon>
        <taxon>Tremellomycetes</taxon>
        <taxon>Tremellales</taxon>
        <taxon>Cryptococcaceae</taxon>
        <taxon>Kwoniella</taxon>
    </lineage>
</organism>
<name>A0ABZ1D1Z3_9TREE</name>
<sequence>MRITRLSRIPLIPSSSTEVHLNSASIHPSDSISRRTTHRLVIVSTCLLPIFLSIALALTLLPLLLPSIKSQSLNFFSISPVGYERLNFGNSLNITTNGATTIPPGKRRDEHDESRRVVEGIADIVEGVNTTSWKGVDGPSIFVGALQICSKTNASEVINCTSSSQAVDQASLIPEILRSTLLSLPLSPSVPILLLVSGILSLLAFVILVAGLVQWQISYPFISLHSQRRGIREDVQNWAKSPYSFSESTDNLVSSNSNSHERKTSIERGRPHVAFFGLIFAALGLSLGAMIQWKVVFDAYAVWRQDEAQKVGLEFRFGLLTWLLPILPICLICILVIAASAPIYTFLKETFQQCPADRGFLPEADGPVVGVSPPDGGEVGKGREETPIINPPPAHISISERR</sequence>
<feature type="transmembrane region" description="Helical" evidence="2">
    <location>
        <begin position="192"/>
        <end position="213"/>
    </location>
</feature>
<feature type="transmembrane region" description="Helical" evidence="2">
    <location>
        <begin position="40"/>
        <end position="65"/>
    </location>
</feature>
<accession>A0ABZ1D1Z3</accession>
<evidence type="ECO:0000256" key="1">
    <source>
        <dbReference type="SAM" id="MobiDB-lite"/>
    </source>
</evidence>
<protein>
    <submittedName>
        <fullName evidence="3">Uncharacterized protein</fullName>
    </submittedName>
</protein>
<keyword evidence="2" id="KW-1133">Transmembrane helix</keyword>
<keyword evidence="2" id="KW-0472">Membrane</keyword>
<keyword evidence="4" id="KW-1185">Reference proteome</keyword>
<keyword evidence="2" id="KW-0812">Transmembrane</keyword>
<evidence type="ECO:0000313" key="3">
    <source>
        <dbReference type="EMBL" id="WRT66597.1"/>
    </source>
</evidence>
<feature type="transmembrane region" description="Helical" evidence="2">
    <location>
        <begin position="273"/>
        <end position="293"/>
    </location>
</feature>
<dbReference type="RefSeq" id="XP_062791337.1">
    <property type="nucleotide sequence ID" value="XM_062935286.1"/>
</dbReference>
<evidence type="ECO:0000256" key="2">
    <source>
        <dbReference type="SAM" id="Phobius"/>
    </source>
</evidence>
<feature type="transmembrane region" description="Helical" evidence="2">
    <location>
        <begin position="322"/>
        <end position="347"/>
    </location>
</feature>